<dbReference type="GO" id="GO:0003676">
    <property type="term" value="F:nucleic acid binding"/>
    <property type="evidence" value="ECO:0007669"/>
    <property type="project" value="InterPro"/>
</dbReference>
<name>A0A6I6SPG8_9GAMM</name>
<dbReference type="Gene3D" id="3.30.420.10">
    <property type="entry name" value="Ribonuclease H-like superfamily/Ribonuclease H"/>
    <property type="match status" value="1"/>
</dbReference>
<organism evidence="1 2">
    <name type="scientific">Billgrantia tianxiuensis</name>
    <dbReference type="NCBI Taxonomy" id="2497861"/>
    <lineage>
        <taxon>Bacteria</taxon>
        <taxon>Pseudomonadati</taxon>
        <taxon>Pseudomonadota</taxon>
        <taxon>Gammaproteobacteria</taxon>
        <taxon>Oceanospirillales</taxon>
        <taxon>Halomonadaceae</taxon>
        <taxon>Billgrantia</taxon>
    </lineage>
</organism>
<dbReference type="RefSeq" id="WP_159552739.1">
    <property type="nucleotide sequence ID" value="NZ_CP035042.1"/>
</dbReference>
<reference evidence="1 2" key="1">
    <citation type="submission" date="2019-01" db="EMBL/GenBank/DDBJ databases">
        <title>Complete genome of a denitifying bacterium Halomons sp. BC-M4-5.</title>
        <authorList>
            <person name="Wang L."/>
            <person name="Shao Z."/>
        </authorList>
    </citation>
    <scope>NUCLEOTIDE SEQUENCE [LARGE SCALE GENOMIC DNA]</scope>
    <source>
        <strain evidence="1 2">BC-M4-5</strain>
    </source>
</reference>
<gene>
    <name evidence="1" type="ORF">EKK97_13940</name>
</gene>
<keyword evidence="1" id="KW-0540">Nuclease</keyword>
<dbReference type="SUPFAM" id="SSF53098">
    <property type="entry name" value="Ribonuclease H-like"/>
    <property type="match status" value="1"/>
</dbReference>
<keyword evidence="2" id="KW-1185">Reference proteome</keyword>
<evidence type="ECO:0000313" key="1">
    <source>
        <dbReference type="EMBL" id="QHC50466.1"/>
    </source>
</evidence>
<evidence type="ECO:0000313" key="2">
    <source>
        <dbReference type="Proteomes" id="UP000464013"/>
    </source>
</evidence>
<dbReference type="InterPro" id="IPR036397">
    <property type="entry name" value="RNaseH_sf"/>
</dbReference>
<dbReference type="InterPro" id="IPR012337">
    <property type="entry name" value="RNaseH-like_sf"/>
</dbReference>
<proteinExistence type="predicted"/>
<keyword evidence="1" id="KW-0378">Hydrolase</keyword>
<dbReference type="Proteomes" id="UP000464013">
    <property type="component" value="Chromosome"/>
</dbReference>
<dbReference type="AlphaFoldDB" id="A0A6I6SPG8"/>
<dbReference type="GO" id="GO:0004519">
    <property type="term" value="F:endonuclease activity"/>
    <property type="evidence" value="ECO:0007669"/>
    <property type="project" value="UniProtKB-KW"/>
</dbReference>
<protein>
    <submittedName>
        <fullName evidence="1">Holliday junction endonuclease</fullName>
    </submittedName>
</protein>
<dbReference type="OrthoDB" id="573331at2"/>
<sequence>MMRAVVGIDPGKAGGVALITPTGASGLPMPLVGKEIDGRYLAQWLRRVGPELVIVEKVGAARVNGRPQGGTSMFTFGTGFGKLLGVLEAMGIPHRLVTPQTWKAVVLKGTAKDKAAAIEFVHRAYPLVDLMPGRCRTPQDGIADAVCLAEYGRQLMTREAE</sequence>
<dbReference type="KEGG" id="htx:EKK97_13940"/>
<dbReference type="CDD" id="cd22992">
    <property type="entry name" value="MOC1"/>
    <property type="match status" value="1"/>
</dbReference>
<accession>A0A6I6SPG8</accession>
<keyword evidence="1" id="KW-0255">Endonuclease</keyword>
<dbReference type="EMBL" id="CP035042">
    <property type="protein sequence ID" value="QHC50466.1"/>
    <property type="molecule type" value="Genomic_DNA"/>
</dbReference>